<dbReference type="Proteomes" id="UP000534294">
    <property type="component" value="Unassembled WGS sequence"/>
</dbReference>
<sequence>MQLSLTAAPNPFYEEISFDIPQAFATSLFEQLAPADRNIVIQAGDAYRAAA</sequence>
<gene>
    <name evidence="1" type="ORF">HNQ64_000410</name>
</gene>
<reference evidence="1 2" key="1">
    <citation type="submission" date="2020-08" db="EMBL/GenBank/DDBJ databases">
        <title>Genomic Encyclopedia of Type Strains, Phase IV (KMG-IV): sequencing the most valuable type-strain genomes for metagenomic binning, comparative biology and taxonomic classification.</title>
        <authorList>
            <person name="Goeker M."/>
        </authorList>
    </citation>
    <scope>NUCLEOTIDE SEQUENCE [LARGE SCALE GENOMIC DNA]</scope>
    <source>
        <strain evidence="1 2">DSM 12251</strain>
    </source>
</reference>
<organism evidence="1 2">
    <name type="scientific">Prosthecobacter dejongeii</name>
    <dbReference type="NCBI Taxonomy" id="48465"/>
    <lineage>
        <taxon>Bacteria</taxon>
        <taxon>Pseudomonadati</taxon>
        <taxon>Verrucomicrobiota</taxon>
        <taxon>Verrucomicrobiia</taxon>
        <taxon>Verrucomicrobiales</taxon>
        <taxon>Verrucomicrobiaceae</taxon>
        <taxon>Prosthecobacter</taxon>
    </lineage>
</organism>
<evidence type="ECO:0000313" key="1">
    <source>
        <dbReference type="EMBL" id="MBB5036176.1"/>
    </source>
</evidence>
<protein>
    <submittedName>
        <fullName evidence="1">Uncharacterized protein</fullName>
    </submittedName>
</protein>
<accession>A0A7W7YH91</accession>
<keyword evidence="2" id="KW-1185">Reference proteome</keyword>
<name>A0A7W7YH91_9BACT</name>
<proteinExistence type="predicted"/>
<evidence type="ECO:0000313" key="2">
    <source>
        <dbReference type="Proteomes" id="UP000534294"/>
    </source>
</evidence>
<comment type="caution">
    <text evidence="1">The sequence shown here is derived from an EMBL/GenBank/DDBJ whole genome shotgun (WGS) entry which is preliminary data.</text>
</comment>
<dbReference type="EMBL" id="JACHIF010000001">
    <property type="protein sequence ID" value="MBB5036176.1"/>
    <property type="molecule type" value="Genomic_DNA"/>
</dbReference>
<dbReference type="AlphaFoldDB" id="A0A7W7YH91"/>